<evidence type="ECO:0000313" key="3">
    <source>
        <dbReference type="Proteomes" id="UP000516444"/>
    </source>
</evidence>
<dbReference type="KEGG" id="sgm:GCM10017557_43840"/>
<protein>
    <recommendedName>
        <fullName evidence="4">Spore coat protein CotH</fullName>
    </recommendedName>
</protein>
<dbReference type="RefSeq" id="WP_190851642.1">
    <property type="nucleotide sequence ID" value="NZ_AP023440.1"/>
</dbReference>
<dbReference type="EMBL" id="AP023440">
    <property type="protein sequence ID" value="BCL29525.1"/>
    <property type="molecule type" value="Genomic_DNA"/>
</dbReference>
<feature type="compositionally biased region" description="Low complexity" evidence="1">
    <location>
        <begin position="422"/>
        <end position="431"/>
    </location>
</feature>
<evidence type="ECO:0000313" key="2">
    <source>
        <dbReference type="EMBL" id="BCL29525.1"/>
    </source>
</evidence>
<proteinExistence type="predicted"/>
<gene>
    <name evidence="2" type="ORF">GCM10017557_43840</name>
</gene>
<feature type="compositionally biased region" description="Gly residues" evidence="1">
    <location>
        <begin position="129"/>
        <end position="157"/>
    </location>
</feature>
<feature type="compositionally biased region" description="Gly residues" evidence="1">
    <location>
        <begin position="382"/>
        <end position="394"/>
    </location>
</feature>
<dbReference type="Proteomes" id="UP000516444">
    <property type="component" value="Chromosome"/>
</dbReference>
<dbReference type="AlphaFoldDB" id="A0A7G1P8X2"/>
<keyword evidence="3" id="KW-1185">Reference proteome</keyword>
<dbReference type="Pfam" id="PF08757">
    <property type="entry name" value="CotH"/>
    <property type="match status" value="1"/>
</dbReference>
<feature type="region of interest" description="Disordered" evidence="1">
    <location>
        <begin position="370"/>
        <end position="452"/>
    </location>
</feature>
<dbReference type="PANTHER" id="PTHR40050">
    <property type="entry name" value="INNER SPORE COAT PROTEIN H"/>
    <property type="match status" value="1"/>
</dbReference>
<evidence type="ECO:0008006" key="4">
    <source>
        <dbReference type="Google" id="ProtNLM"/>
    </source>
</evidence>
<feature type="region of interest" description="Disordered" evidence="1">
    <location>
        <begin position="128"/>
        <end position="160"/>
    </location>
</feature>
<organism evidence="2 3">
    <name type="scientific">Streptomyces aurantiacus</name>
    <dbReference type="NCBI Taxonomy" id="47760"/>
    <lineage>
        <taxon>Bacteria</taxon>
        <taxon>Bacillati</taxon>
        <taxon>Actinomycetota</taxon>
        <taxon>Actinomycetes</taxon>
        <taxon>Kitasatosporales</taxon>
        <taxon>Streptomycetaceae</taxon>
        <taxon>Streptomyces</taxon>
        <taxon>Streptomyces aurantiacus group</taxon>
    </lineage>
</organism>
<evidence type="ECO:0000256" key="1">
    <source>
        <dbReference type="SAM" id="MobiDB-lite"/>
    </source>
</evidence>
<sequence>MTAPRKRFAHRVPLRLRHHWKPAGCLAAGLSVLLIFFGDVRVTPFVTSASTADGDEITDDVAGSVDLFDDSRTHSIQLDYSETDFDDLMSKYQDDGEKEYIKADLTIDGVYLNDVGIRLKGNSTLQSLRGGGMGGGRGAGQGGGGTEGAGGGGGGGMTQFDLSASKPEELPWLISIDEYVEGRAYEGHRELSLRPGADDSLPLNEALSLSLMKKSGQTAEKFAFTAVRVNNRPVATRLMVENPSKDYVDSELGTTGVAYKARAGSSFDYVGDDPTDYEESFKQLNLKGSQDLSPVMKLLKWVNQASDKEFAENLDKYVDVDSFSEYVATQNLILNFDDMAGPGKNYVLWYDLGTKKFSVLGWDFNLTFSGTASTGPDDSTSMGGGGGGGGGRMTEGGTAPSGAPAGMPSGAPSGLPEAPANGQQDDQQGDQQGEDTGDAGGPGGGGGGGMGGNLLKERFLETAAFDDAYHAAYKKLYQEFYASGYALDTLTSLTTQAKKAGADASGVSTTAKSLSSTVTSRTKSLAKNKVITD</sequence>
<feature type="compositionally biased region" description="Polar residues" evidence="1">
    <location>
        <begin position="370"/>
        <end position="381"/>
    </location>
</feature>
<dbReference type="PANTHER" id="PTHR40050:SF1">
    <property type="entry name" value="INNER SPORE COAT PROTEIN H"/>
    <property type="match status" value="1"/>
</dbReference>
<name>A0A7G1P8X2_9ACTN</name>
<feature type="compositionally biased region" description="Gly residues" evidence="1">
    <location>
        <begin position="438"/>
        <end position="452"/>
    </location>
</feature>
<reference evidence="2 3" key="1">
    <citation type="journal article" date="2014" name="Int. J. Syst. Evol. Microbiol.">
        <title>Complete genome sequence of Corynebacterium casei LMG S-19264T (=DSM 44701T), isolated from a smear-ripened cheese.</title>
        <authorList>
            <consortium name="US DOE Joint Genome Institute (JGI-PGF)"/>
            <person name="Walter F."/>
            <person name="Albersmeier A."/>
            <person name="Kalinowski J."/>
            <person name="Ruckert C."/>
        </authorList>
    </citation>
    <scope>NUCLEOTIDE SEQUENCE [LARGE SCALE GENOMIC DNA]</scope>
    <source>
        <strain evidence="2 3">JCM 4677</strain>
    </source>
</reference>
<accession>A0A7G1P8X2</accession>
<dbReference type="InterPro" id="IPR014867">
    <property type="entry name" value="Spore_coat_CotH_CotH2/3/7"/>
</dbReference>